<name>A0A103DW41_9BURK</name>
<evidence type="ECO:0000256" key="1">
    <source>
        <dbReference type="SAM" id="MobiDB-lite"/>
    </source>
</evidence>
<dbReference type="Proteomes" id="UP000062788">
    <property type="component" value="Unassembled WGS sequence"/>
</dbReference>
<evidence type="ECO:0000313" key="3">
    <source>
        <dbReference type="Proteomes" id="UP000062788"/>
    </source>
</evidence>
<reference evidence="2 3" key="1">
    <citation type="submission" date="2015-11" db="EMBL/GenBank/DDBJ databases">
        <title>Expanding the genomic diversity of Burkholderia species for the development of highly accurate diagnostics.</title>
        <authorList>
            <person name="Sahl J."/>
            <person name="Keim P."/>
            <person name="Wagner D."/>
        </authorList>
    </citation>
    <scope>NUCLEOTIDE SEQUENCE [LARGE SCALE GENOMIC DNA]</scope>
    <source>
        <strain evidence="2 3">TSV85</strain>
    </source>
</reference>
<feature type="compositionally biased region" description="Basic and acidic residues" evidence="1">
    <location>
        <begin position="30"/>
        <end position="41"/>
    </location>
</feature>
<gene>
    <name evidence="2" type="ORF">WS67_21400</name>
</gene>
<dbReference type="EMBL" id="LOWA01000056">
    <property type="protein sequence ID" value="KVE23790.1"/>
    <property type="molecule type" value="Genomic_DNA"/>
</dbReference>
<comment type="caution">
    <text evidence="2">The sequence shown here is derived from an EMBL/GenBank/DDBJ whole genome shotgun (WGS) entry which is preliminary data.</text>
</comment>
<evidence type="ECO:0000313" key="2">
    <source>
        <dbReference type="EMBL" id="KVE23790.1"/>
    </source>
</evidence>
<dbReference type="RefSeq" id="WP_059520148.1">
    <property type="nucleotide sequence ID" value="NZ_CP013449.1"/>
</dbReference>
<sequence length="135" mass="15449">MTNLDDRLENWAKAQRFGASGGSRVGSAEGRYRPEGMRSRSADSVVIDEKDADEVERAWRKLLPFDREVLRMHYILRMDPRVICRKLRIPHRPASTFDMALAHGKTEIGKALQKMSEARRACADRVKSYEAAMRA</sequence>
<feature type="region of interest" description="Disordered" evidence="1">
    <location>
        <begin position="19"/>
        <end position="44"/>
    </location>
</feature>
<dbReference type="AlphaFoldDB" id="A0A103DW41"/>
<keyword evidence="3" id="KW-1185">Reference proteome</keyword>
<organism evidence="2 3">
    <name type="scientific">Burkholderia singularis</name>
    <dbReference type="NCBI Taxonomy" id="1503053"/>
    <lineage>
        <taxon>Bacteria</taxon>
        <taxon>Pseudomonadati</taxon>
        <taxon>Pseudomonadota</taxon>
        <taxon>Betaproteobacteria</taxon>
        <taxon>Burkholderiales</taxon>
        <taxon>Burkholderiaceae</taxon>
        <taxon>Burkholderia</taxon>
        <taxon>pseudomallei group</taxon>
    </lineage>
</organism>
<proteinExistence type="predicted"/>
<dbReference type="OrthoDB" id="9114367at2"/>
<protein>
    <submittedName>
        <fullName evidence="2">Uncharacterized protein</fullName>
    </submittedName>
</protein>
<accession>A0A103DW41</accession>